<evidence type="ECO:0000256" key="5">
    <source>
        <dbReference type="ARBA" id="ARBA00022679"/>
    </source>
</evidence>
<dbReference type="PROSITE" id="PS50109">
    <property type="entry name" value="HIS_KIN"/>
    <property type="match status" value="1"/>
</dbReference>
<evidence type="ECO:0000256" key="7">
    <source>
        <dbReference type="ARBA" id="ARBA00022777"/>
    </source>
</evidence>
<gene>
    <name evidence="13" type="ORF">BCR25_00985</name>
</gene>
<evidence type="ECO:0000256" key="8">
    <source>
        <dbReference type="ARBA" id="ARBA00022989"/>
    </source>
</evidence>
<evidence type="ECO:0000256" key="4">
    <source>
        <dbReference type="ARBA" id="ARBA00022475"/>
    </source>
</evidence>
<dbReference type="GO" id="GO:0016036">
    <property type="term" value="P:cellular response to phosphate starvation"/>
    <property type="evidence" value="ECO:0007669"/>
    <property type="project" value="TreeGrafter"/>
</dbReference>
<sequence>MNKYYAEIKLVLFFIRERFLVYGSYMLLCFLFFFTFYLWELPLEPFIDAVAFTFLFLFIVSVYYFLRYRRIHNELERIKKITNFHSSQFGLLPKKTYSLLEKDYSELFLAAVKQKEQLELTNDERNNQLIDYYSLWSHQIKTPLAALDLLVQAQADPAPAMKAELFKIEEYLHMMLQYLRMNHVNNDLVLKTVDLNQLIRLTVKKYAAFFIQKNLTVSIEPVREGIVSDEKWLTFILEQILFNAIKYTPDQGKITIYYEGDSLVVKDSGIGILPEDLPRIFEQGYTGFNGREHQKATGLGLYMSDKIAQKIGLVLSVESEVAVGTKLFIHFPQEHFQTE</sequence>
<evidence type="ECO:0000256" key="6">
    <source>
        <dbReference type="ARBA" id="ARBA00022692"/>
    </source>
</evidence>
<dbReference type="GO" id="GO:0004721">
    <property type="term" value="F:phosphoprotein phosphatase activity"/>
    <property type="evidence" value="ECO:0007669"/>
    <property type="project" value="TreeGrafter"/>
</dbReference>
<comment type="catalytic activity">
    <reaction evidence="1">
        <text>ATP + protein L-histidine = ADP + protein N-phospho-L-histidine.</text>
        <dbReference type="EC" id="2.7.13.3"/>
    </reaction>
</comment>
<dbReference type="Pfam" id="PF02518">
    <property type="entry name" value="HATPase_c"/>
    <property type="match status" value="1"/>
</dbReference>
<dbReference type="Gene3D" id="3.30.565.10">
    <property type="entry name" value="Histidine kinase-like ATPase, C-terminal domain"/>
    <property type="match status" value="1"/>
</dbReference>
<evidence type="ECO:0000256" key="10">
    <source>
        <dbReference type="ARBA" id="ARBA00023136"/>
    </source>
</evidence>
<feature type="transmembrane region" description="Helical" evidence="11">
    <location>
        <begin position="20"/>
        <end position="39"/>
    </location>
</feature>
<keyword evidence="8 11" id="KW-1133">Transmembrane helix</keyword>
<dbReference type="PANTHER" id="PTHR45453">
    <property type="entry name" value="PHOSPHATE REGULON SENSOR PROTEIN PHOR"/>
    <property type="match status" value="1"/>
</dbReference>
<dbReference type="SUPFAM" id="SSF55874">
    <property type="entry name" value="ATPase domain of HSP90 chaperone/DNA topoisomerase II/histidine kinase"/>
    <property type="match status" value="1"/>
</dbReference>
<dbReference type="GO" id="GO:0000155">
    <property type="term" value="F:phosphorelay sensor kinase activity"/>
    <property type="evidence" value="ECO:0007669"/>
    <property type="project" value="TreeGrafter"/>
</dbReference>
<evidence type="ECO:0000256" key="2">
    <source>
        <dbReference type="ARBA" id="ARBA00004651"/>
    </source>
</evidence>
<keyword evidence="5" id="KW-0808">Transferase</keyword>
<dbReference type="PANTHER" id="PTHR45453:SF2">
    <property type="entry name" value="HISTIDINE KINASE"/>
    <property type="match status" value="1"/>
</dbReference>
<keyword evidence="14" id="KW-1185">Reference proteome</keyword>
<feature type="transmembrane region" description="Helical" evidence="11">
    <location>
        <begin position="45"/>
        <end position="66"/>
    </location>
</feature>
<keyword evidence="4" id="KW-1003">Cell membrane</keyword>
<dbReference type="InterPro" id="IPR003594">
    <property type="entry name" value="HATPase_dom"/>
</dbReference>
<dbReference type="AlphaFoldDB" id="A0A1E5H668"/>
<proteinExistence type="predicted"/>
<protein>
    <recommendedName>
        <fullName evidence="3">histidine kinase</fullName>
        <ecNumber evidence="3">2.7.13.3</ecNumber>
    </recommendedName>
</protein>
<dbReference type="EC" id="2.7.13.3" evidence="3"/>
<comment type="caution">
    <text evidence="13">The sequence shown here is derived from an EMBL/GenBank/DDBJ whole genome shotgun (WGS) entry which is preliminary data.</text>
</comment>
<evidence type="ECO:0000259" key="12">
    <source>
        <dbReference type="PROSITE" id="PS50109"/>
    </source>
</evidence>
<accession>A0A1E5H668</accession>
<dbReference type="InterPro" id="IPR036890">
    <property type="entry name" value="HATPase_C_sf"/>
</dbReference>
<dbReference type="InterPro" id="IPR050351">
    <property type="entry name" value="BphY/WalK/GraS-like"/>
</dbReference>
<dbReference type="SMART" id="SM00387">
    <property type="entry name" value="HATPase_c"/>
    <property type="match status" value="1"/>
</dbReference>
<evidence type="ECO:0000313" key="13">
    <source>
        <dbReference type="EMBL" id="OEG20424.1"/>
    </source>
</evidence>
<evidence type="ECO:0000256" key="11">
    <source>
        <dbReference type="SAM" id="Phobius"/>
    </source>
</evidence>
<comment type="subcellular location">
    <subcellularLocation>
        <location evidence="2">Cell membrane</location>
        <topology evidence="2">Multi-pass membrane protein</topology>
    </subcellularLocation>
</comment>
<dbReference type="EMBL" id="MIJY01000001">
    <property type="protein sequence ID" value="OEG20424.1"/>
    <property type="molecule type" value="Genomic_DNA"/>
</dbReference>
<evidence type="ECO:0000256" key="9">
    <source>
        <dbReference type="ARBA" id="ARBA00023012"/>
    </source>
</evidence>
<dbReference type="GO" id="GO:0005886">
    <property type="term" value="C:plasma membrane"/>
    <property type="evidence" value="ECO:0007669"/>
    <property type="project" value="UniProtKB-SubCell"/>
</dbReference>
<dbReference type="Proteomes" id="UP000095094">
    <property type="component" value="Unassembled WGS sequence"/>
</dbReference>
<keyword evidence="9" id="KW-0902">Two-component regulatory system</keyword>
<evidence type="ECO:0000256" key="3">
    <source>
        <dbReference type="ARBA" id="ARBA00012438"/>
    </source>
</evidence>
<dbReference type="OrthoDB" id="9780487at2"/>
<organism evidence="13 14">
    <name type="scientific">Enterococcus termitis</name>
    <dbReference type="NCBI Taxonomy" id="332950"/>
    <lineage>
        <taxon>Bacteria</taxon>
        <taxon>Bacillati</taxon>
        <taxon>Bacillota</taxon>
        <taxon>Bacilli</taxon>
        <taxon>Lactobacillales</taxon>
        <taxon>Enterococcaceae</taxon>
        <taxon>Enterococcus</taxon>
    </lineage>
</organism>
<reference evidence="14" key="1">
    <citation type="submission" date="2016-09" db="EMBL/GenBank/DDBJ databases">
        <authorList>
            <person name="Gulvik C.A."/>
        </authorList>
    </citation>
    <scope>NUCLEOTIDE SEQUENCE [LARGE SCALE GENOMIC DNA]</scope>
    <source>
        <strain evidence="14">LMG 8895</strain>
    </source>
</reference>
<evidence type="ECO:0000256" key="1">
    <source>
        <dbReference type="ARBA" id="ARBA00000085"/>
    </source>
</evidence>
<evidence type="ECO:0000313" key="14">
    <source>
        <dbReference type="Proteomes" id="UP000095094"/>
    </source>
</evidence>
<feature type="domain" description="Histidine kinase" evidence="12">
    <location>
        <begin position="135"/>
        <end position="335"/>
    </location>
</feature>
<name>A0A1E5H668_9ENTE</name>
<dbReference type="InterPro" id="IPR005467">
    <property type="entry name" value="His_kinase_dom"/>
</dbReference>
<keyword evidence="10 11" id="KW-0472">Membrane</keyword>
<keyword evidence="6 11" id="KW-0812">Transmembrane</keyword>
<keyword evidence="7" id="KW-0418">Kinase</keyword>
<dbReference type="RefSeq" id="WP_069661734.1">
    <property type="nucleotide sequence ID" value="NZ_JBHUJJ010000001.1"/>
</dbReference>